<protein>
    <recommendedName>
        <fullName evidence="13">Fructokinase</fullName>
        <ecNumber evidence="11">2.7.1.4</ecNumber>
    </recommendedName>
</protein>
<dbReference type="InterPro" id="IPR043129">
    <property type="entry name" value="ATPase_NBD"/>
</dbReference>
<dbReference type="CDD" id="cd24067">
    <property type="entry name" value="ASKHA_NBD_ROK_BsFRK-like"/>
    <property type="match status" value="1"/>
</dbReference>
<dbReference type="EMBL" id="WJQT01000007">
    <property type="protein sequence ID" value="MRJ47245.1"/>
    <property type="molecule type" value="Genomic_DNA"/>
</dbReference>
<dbReference type="Proteomes" id="UP000440066">
    <property type="component" value="Unassembled WGS sequence"/>
</dbReference>
<evidence type="ECO:0000256" key="3">
    <source>
        <dbReference type="ARBA" id="ARBA00022679"/>
    </source>
</evidence>
<evidence type="ECO:0000256" key="2">
    <source>
        <dbReference type="ARBA" id="ARBA00006479"/>
    </source>
</evidence>
<evidence type="ECO:0000256" key="4">
    <source>
        <dbReference type="ARBA" id="ARBA00022723"/>
    </source>
</evidence>
<proteinExistence type="inferred from homology"/>
<reference evidence="14 15" key="1">
    <citation type="submission" date="2019-11" db="EMBL/GenBank/DDBJ databases">
        <title>Characterisation of Fundicoccus ignavus gen. nov. sp. nov., a novel genus of the family Aerococcaceae from bulk tank milk.</title>
        <authorList>
            <person name="Siebert A."/>
            <person name="Huptas C."/>
            <person name="Wenning M."/>
            <person name="Scherer S."/>
            <person name="Doll E.V."/>
        </authorList>
    </citation>
    <scope>NUCLEOTIDE SEQUENCE [LARGE SCALE GENOMIC DNA]</scope>
    <source>
        <strain evidence="14 15">DSM 109652</strain>
    </source>
</reference>
<dbReference type="GO" id="GO:0046872">
    <property type="term" value="F:metal ion binding"/>
    <property type="evidence" value="ECO:0007669"/>
    <property type="project" value="UniProtKB-KW"/>
</dbReference>
<dbReference type="RefSeq" id="WP_153832325.1">
    <property type="nucleotide sequence ID" value="NZ_WJQT01000007.1"/>
</dbReference>
<evidence type="ECO:0000313" key="14">
    <source>
        <dbReference type="EMBL" id="MRJ47245.1"/>
    </source>
</evidence>
<evidence type="ECO:0000256" key="7">
    <source>
        <dbReference type="ARBA" id="ARBA00022833"/>
    </source>
</evidence>
<keyword evidence="10" id="KW-0119">Carbohydrate metabolism</keyword>
<dbReference type="FunFam" id="3.30.420.40:FF:000136">
    <property type="entry name" value="Putative fructokinase"/>
    <property type="match status" value="1"/>
</dbReference>
<keyword evidence="8" id="KW-0067">ATP-binding</keyword>
<evidence type="ECO:0000256" key="12">
    <source>
        <dbReference type="ARBA" id="ARBA00048451"/>
    </source>
</evidence>
<dbReference type="InterPro" id="IPR051804">
    <property type="entry name" value="Carb_Metab_Reg_Kinase/Isom"/>
</dbReference>
<accession>A0A844CHR5</accession>
<gene>
    <name evidence="14" type="ORF">GF867_06675</name>
</gene>
<dbReference type="PROSITE" id="PS01125">
    <property type="entry name" value="ROK"/>
    <property type="match status" value="1"/>
</dbReference>
<evidence type="ECO:0000313" key="15">
    <source>
        <dbReference type="Proteomes" id="UP000440066"/>
    </source>
</evidence>
<evidence type="ECO:0000256" key="11">
    <source>
        <dbReference type="ARBA" id="ARBA00038887"/>
    </source>
</evidence>
<dbReference type="GO" id="GO:0008865">
    <property type="term" value="F:fructokinase activity"/>
    <property type="evidence" value="ECO:0007669"/>
    <property type="project" value="UniProtKB-EC"/>
</dbReference>
<comment type="cofactor">
    <cofactor evidence="1">
        <name>Mg(2+)</name>
        <dbReference type="ChEBI" id="CHEBI:18420"/>
    </cofactor>
</comment>
<organism evidence="14 15">
    <name type="scientific">Fundicoccus ignavus</name>
    <dbReference type="NCBI Taxonomy" id="2664442"/>
    <lineage>
        <taxon>Bacteria</taxon>
        <taxon>Bacillati</taxon>
        <taxon>Bacillota</taxon>
        <taxon>Bacilli</taxon>
        <taxon>Lactobacillales</taxon>
        <taxon>Aerococcaceae</taxon>
        <taxon>Fundicoccus</taxon>
    </lineage>
</organism>
<evidence type="ECO:0000256" key="5">
    <source>
        <dbReference type="ARBA" id="ARBA00022741"/>
    </source>
</evidence>
<dbReference type="PANTHER" id="PTHR42742">
    <property type="entry name" value="TRANSCRIPTIONAL REPRESSOR MPRA"/>
    <property type="match status" value="1"/>
</dbReference>
<evidence type="ECO:0000256" key="10">
    <source>
        <dbReference type="ARBA" id="ARBA00023277"/>
    </source>
</evidence>
<keyword evidence="3" id="KW-0808">Transferase</keyword>
<keyword evidence="7" id="KW-0862">Zinc</keyword>
<sequence>MLYGAIEAGGTKFVCSVGNKEYQTLDKISIETTDPKETLKQVIHFFNKYKEQVSSFGIGSFGPIDCDKNSPTYGFITNTPKLLWKDFDVLGTLKSEFNVPMYWTTDVNASAYGEYHFGHGEDLSSLVYVTIGTGVGGGAIQNGEFIGGASHPEMGHMIVHPHSSATQGGICPYHDFCLEGLACGPAIEHRAGIKGNDLEPESVEWEIEAYYIAQAVYNITYLLRPERVILGGGVMNKESLLEKVQESYQKLAGDYLEIDDIKRYIVLPKLGGEAAVKGCYKLAEKAFNKK</sequence>
<evidence type="ECO:0000256" key="13">
    <source>
        <dbReference type="ARBA" id="ARBA00074653"/>
    </source>
</evidence>
<keyword evidence="9" id="KW-0460">Magnesium</keyword>
<evidence type="ECO:0000256" key="8">
    <source>
        <dbReference type="ARBA" id="ARBA00022840"/>
    </source>
</evidence>
<dbReference type="Pfam" id="PF00480">
    <property type="entry name" value="ROK"/>
    <property type="match status" value="1"/>
</dbReference>
<evidence type="ECO:0000256" key="9">
    <source>
        <dbReference type="ARBA" id="ARBA00022842"/>
    </source>
</evidence>
<keyword evidence="5" id="KW-0547">Nucleotide-binding</keyword>
<evidence type="ECO:0000256" key="1">
    <source>
        <dbReference type="ARBA" id="ARBA00001946"/>
    </source>
</evidence>
<name>A0A844CHR5_9LACT</name>
<dbReference type="SUPFAM" id="SSF53067">
    <property type="entry name" value="Actin-like ATPase domain"/>
    <property type="match status" value="1"/>
</dbReference>
<dbReference type="Gene3D" id="3.30.420.40">
    <property type="match status" value="2"/>
</dbReference>
<dbReference type="PANTHER" id="PTHR42742:SF3">
    <property type="entry name" value="FRUCTOKINASE"/>
    <property type="match status" value="1"/>
</dbReference>
<dbReference type="GO" id="GO:0005524">
    <property type="term" value="F:ATP binding"/>
    <property type="evidence" value="ECO:0007669"/>
    <property type="project" value="UniProtKB-KW"/>
</dbReference>
<dbReference type="InterPro" id="IPR000600">
    <property type="entry name" value="ROK"/>
</dbReference>
<dbReference type="FunFam" id="3.30.420.40:FF:000153">
    <property type="entry name" value="Putative fructokinase"/>
    <property type="match status" value="1"/>
</dbReference>
<dbReference type="InterPro" id="IPR049874">
    <property type="entry name" value="ROK_cs"/>
</dbReference>
<dbReference type="EC" id="2.7.1.4" evidence="11"/>
<comment type="caution">
    <text evidence="14">The sequence shown here is derived from an EMBL/GenBank/DDBJ whole genome shotgun (WGS) entry which is preliminary data.</text>
</comment>
<evidence type="ECO:0000256" key="6">
    <source>
        <dbReference type="ARBA" id="ARBA00022777"/>
    </source>
</evidence>
<keyword evidence="4" id="KW-0479">Metal-binding</keyword>
<keyword evidence="6" id="KW-0418">Kinase</keyword>
<comment type="similarity">
    <text evidence="2">Belongs to the ROK (NagC/XylR) family.</text>
</comment>
<dbReference type="AlphaFoldDB" id="A0A844CHR5"/>
<comment type="catalytic activity">
    <reaction evidence="12">
        <text>D-fructose + ATP = D-fructose 6-phosphate + ADP + H(+)</text>
        <dbReference type="Rhea" id="RHEA:16125"/>
        <dbReference type="ChEBI" id="CHEBI:15378"/>
        <dbReference type="ChEBI" id="CHEBI:30616"/>
        <dbReference type="ChEBI" id="CHEBI:37721"/>
        <dbReference type="ChEBI" id="CHEBI:61527"/>
        <dbReference type="ChEBI" id="CHEBI:456216"/>
        <dbReference type="EC" id="2.7.1.4"/>
    </reaction>
</comment>